<feature type="compositionally biased region" description="Polar residues" evidence="1">
    <location>
        <begin position="295"/>
        <end position="308"/>
    </location>
</feature>
<feature type="compositionally biased region" description="Basic and acidic residues" evidence="1">
    <location>
        <begin position="228"/>
        <end position="243"/>
    </location>
</feature>
<proteinExistence type="predicted"/>
<evidence type="ECO:0000313" key="2">
    <source>
        <dbReference type="EMBL" id="GFA22106.1"/>
    </source>
</evidence>
<evidence type="ECO:0008006" key="3">
    <source>
        <dbReference type="Google" id="ProtNLM"/>
    </source>
</evidence>
<organism evidence="2">
    <name type="scientific">Tanacetum cinerariifolium</name>
    <name type="common">Dalmatian daisy</name>
    <name type="synonym">Chrysanthemum cinerariifolium</name>
    <dbReference type="NCBI Taxonomy" id="118510"/>
    <lineage>
        <taxon>Eukaryota</taxon>
        <taxon>Viridiplantae</taxon>
        <taxon>Streptophyta</taxon>
        <taxon>Embryophyta</taxon>
        <taxon>Tracheophyta</taxon>
        <taxon>Spermatophyta</taxon>
        <taxon>Magnoliopsida</taxon>
        <taxon>eudicotyledons</taxon>
        <taxon>Gunneridae</taxon>
        <taxon>Pentapetalae</taxon>
        <taxon>asterids</taxon>
        <taxon>campanulids</taxon>
        <taxon>Asterales</taxon>
        <taxon>Asteraceae</taxon>
        <taxon>Asteroideae</taxon>
        <taxon>Anthemideae</taxon>
        <taxon>Anthemidinae</taxon>
        <taxon>Tanacetum</taxon>
    </lineage>
</organism>
<protein>
    <recommendedName>
        <fullName evidence="3">Zinc finger, CCHC-type, retrotransposon Gag domain protein</fullName>
    </recommendedName>
</protein>
<feature type="region of interest" description="Disordered" evidence="1">
    <location>
        <begin position="228"/>
        <end position="308"/>
    </location>
</feature>
<accession>A0A699J9K0</accession>
<reference evidence="2" key="1">
    <citation type="journal article" date="2019" name="Sci. Rep.">
        <title>Draft genome of Tanacetum cinerariifolium, the natural source of mosquito coil.</title>
        <authorList>
            <person name="Yamashiro T."/>
            <person name="Shiraishi A."/>
            <person name="Satake H."/>
            <person name="Nakayama K."/>
        </authorList>
    </citation>
    <scope>NUCLEOTIDE SEQUENCE</scope>
</reference>
<dbReference type="AlphaFoldDB" id="A0A699J9K0"/>
<dbReference type="EMBL" id="BKCJ010387851">
    <property type="protein sequence ID" value="GFA22106.1"/>
    <property type="molecule type" value="Genomic_DNA"/>
</dbReference>
<evidence type="ECO:0000256" key="1">
    <source>
        <dbReference type="SAM" id="MobiDB-lite"/>
    </source>
</evidence>
<feature type="compositionally biased region" description="Basic and acidic residues" evidence="1">
    <location>
        <begin position="253"/>
        <end position="294"/>
    </location>
</feature>
<name>A0A699J9K0_TANCI</name>
<gene>
    <name evidence="2" type="ORF">Tci_594078</name>
</gene>
<comment type="caution">
    <text evidence="2">The sequence shown here is derived from an EMBL/GenBank/DDBJ whole genome shotgun (WGS) entry which is preliminary data.</text>
</comment>
<sequence length="308" mass="35495">MPPRRSNRVNNEAYLAFTVAVAQAVADLLPTLTTRITDGIRQNEDNGNNGNRRNARRVNTEVLGNNEDARPIDIHVWLERFRKEKPQTFSSASTPVEAENWISHIEKIFEVLGCDDQFKARLATYKLEGDAHSWWKAHKQAKGEMCEREYKSIRQLAEETSTYFMKRFLILAGFLGAKAGTKEEQAKHFKRGLNDFVLDMILNIEFTDVAQVANAVRNIKIFHDRLKNKGDNKRDRDGHRIRPSETSSQRSNPRADDRRDSDRYDNHGRHGNMDIYGTDRWRGDRQGSDRHGNGSDRQGNGSQKAWRD</sequence>